<feature type="compositionally biased region" description="Low complexity" evidence="3">
    <location>
        <begin position="1126"/>
        <end position="1143"/>
    </location>
</feature>
<evidence type="ECO:0000313" key="6">
    <source>
        <dbReference type="Proteomes" id="UP001438707"/>
    </source>
</evidence>
<feature type="compositionally biased region" description="Polar residues" evidence="3">
    <location>
        <begin position="1152"/>
        <end position="1166"/>
    </location>
</feature>
<feature type="domain" description="B30.2/SPRY" evidence="4">
    <location>
        <begin position="1"/>
        <end position="187"/>
    </location>
</feature>
<dbReference type="Pfam" id="PF13671">
    <property type="entry name" value="AAA_33"/>
    <property type="match status" value="1"/>
</dbReference>
<dbReference type="Gene3D" id="2.60.120.920">
    <property type="match status" value="1"/>
</dbReference>
<feature type="compositionally biased region" description="Low complexity" evidence="3">
    <location>
        <begin position="925"/>
        <end position="939"/>
    </location>
</feature>
<feature type="compositionally biased region" description="Gly residues" evidence="3">
    <location>
        <begin position="494"/>
        <end position="505"/>
    </location>
</feature>
<feature type="compositionally biased region" description="Polar residues" evidence="3">
    <location>
        <begin position="1045"/>
        <end position="1064"/>
    </location>
</feature>
<dbReference type="InterPro" id="IPR013320">
    <property type="entry name" value="ConA-like_dom_sf"/>
</dbReference>
<dbReference type="PANTHER" id="PTHR12381:SF56">
    <property type="entry name" value="B30.2_SPRY DOMAIN-CONTAINING PROTEIN-RELATED"/>
    <property type="match status" value="1"/>
</dbReference>
<feature type="compositionally biased region" description="Polar residues" evidence="3">
    <location>
        <begin position="1392"/>
        <end position="1405"/>
    </location>
</feature>
<feature type="region of interest" description="Disordered" evidence="3">
    <location>
        <begin position="623"/>
        <end position="1665"/>
    </location>
</feature>
<feature type="compositionally biased region" description="Low complexity" evidence="3">
    <location>
        <begin position="714"/>
        <end position="723"/>
    </location>
</feature>
<dbReference type="Proteomes" id="UP001438707">
    <property type="component" value="Unassembled WGS sequence"/>
</dbReference>
<feature type="compositionally biased region" description="Low complexity" evidence="3">
    <location>
        <begin position="765"/>
        <end position="774"/>
    </location>
</feature>
<feature type="compositionally biased region" description="Pro residues" evidence="3">
    <location>
        <begin position="686"/>
        <end position="713"/>
    </location>
</feature>
<organism evidence="5 6">
    <name type="scientific">Apatococcus lobatus</name>
    <dbReference type="NCBI Taxonomy" id="904363"/>
    <lineage>
        <taxon>Eukaryota</taxon>
        <taxon>Viridiplantae</taxon>
        <taxon>Chlorophyta</taxon>
        <taxon>core chlorophytes</taxon>
        <taxon>Trebouxiophyceae</taxon>
        <taxon>Chlorellales</taxon>
        <taxon>Chlorellaceae</taxon>
        <taxon>Apatococcus</taxon>
    </lineage>
</organism>
<feature type="compositionally biased region" description="Low complexity" evidence="3">
    <location>
        <begin position="1442"/>
        <end position="1457"/>
    </location>
</feature>
<feature type="compositionally biased region" description="Pro residues" evidence="3">
    <location>
        <begin position="594"/>
        <end position="603"/>
    </location>
</feature>
<feature type="compositionally biased region" description="Polar residues" evidence="3">
    <location>
        <begin position="1561"/>
        <end position="1577"/>
    </location>
</feature>
<proteinExistence type="predicted"/>
<reference evidence="5 6" key="1">
    <citation type="journal article" date="2024" name="Nat. Commun.">
        <title>Phylogenomics reveals the evolutionary origins of lichenization in chlorophyte algae.</title>
        <authorList>
            <person name="Puginier C."/>
            <person name="Libourel C."/>
            <person name="Otte J."/>
            <person name="Skaloud P."/>
            <person name="Haon M."/>
            <person name="Grisel S."/>
            <person name="Petersen M."/>
            <person name="Berrin J.G."/>
            <person name="Delaux P.M."/>
            <person name="Dal Grande F."/>
            <person name="Keller J."/>
        </authorList>
    </citation>
    <scope>NUCLEOTIDE SEQUENCE [LARGE SCALE GENOMIC DNA]</scope>
    <source>
        <strain evidence="5 6">SAG 2145</strain>
    </source>
</reference>
<feature type="compositionally biased region" description="Polar residues" evidence="3">
    <location>
        <begin position="1277"/>
        <end position="1300"/>
    </location>
</feature>
<feature type="compositionally biased region" description="Polar residues" evidence="3">
    <location>
        <begin position="828"/>
        <end position="837"/>
    </location>
</feature>
<feature type="region of interest" description="Disordered" evidence="3">
    <location>
        <begin position="414"/>
        <end position="440"/>
    </location>
</feature>
<feature type="compositionally biased region" description="Low complexity" evidence="3">
    <location>
        <begin position="549"/>
        <end position="568"/>
    </location>
</feature>
<dbReference type="CDD" id="cd12884">
    <property type="entry name" value="SPRY_hnRNP"/>
    <property type="match status" value="1"/>
</dbReference>
<feature type="compositionally biased region" description="Low complexity" evidence="3">
    <location>
        <begin position="506"/>
        <end position="520"/>
    </location>
</feature>
<dbReference type="InterPro" id="IPR001870">
    <property type="entry name" value="B30.2/SPRY"/>
</dbReference>
<feature type="compositionally biased region" description="Low complexity" evidence="3">
    <location>
        <begin position="1252"/>
        <end position="1264"/>
    </location>
</feature>
<feature type="compositionally biased region" description="Low complexity" evidence="3">
    <location>
        <begin position="575"/>
        <end position="591"/>
    </location>
</feature>
<protein>
    <recommendedName>
        <fullName evidence="4">B30.2/SPRY domain-containing protein</fullName>
    </recommendedName>
</protein>
<feature type="compositionally biased region" description="Low complexity" evidence="3">
    <location>
        <begin position="961"/>
        <end position="979"/>
    </location>
</feature>
<evidence type="ECO:0000256" key="3">
    <source>
        <dbReference type="SAM" id="MobiDB-lite"/>
    </source>
</evidence>
<evidence type="ECO:0000259" key="4">
    <source>
        <dbReference type="PROSITE" id="PS50188"/>
    </source>
</evidence>
<dbReference type="Gene3D" id="3.40.50.300">
    <property type="entry name" value="P-loop containing nucleotide triphosphate hydrolases"/>
    <property type="match status" value="1"/>
</dbReference>
<dbReference type="Pfam" id="PF00622">
    <property type="entry name" value="SPRY"/>
    <property type="match status" value="1"/>
</dbReference>
<feature type="compositionally biased region" description="Low complexity" evidence="3">
    <location>
        <begin position="1202"/>
        <end position="1220"/>
    </location>
</feature>
<feature type="compositionally biased region" description="Low complexity" evidence="3">
    <location>
        <begin position="1591"/>
        <end position="1607"/>
    </location>
</feature>
<feature type="compositionally biased region" description="Gly residues" evidence="3">
    <location>
        <begin position="630"/>
        <end position="644"/>
    </location>
</feature>
<accession>A0AAW1S5E3</accession>
<dbReference type="InterPro" id="IPR027417">
    <property type="entry name" value="P-loop_NTPase"/>
</dbReference>
<dbReference type="InterPro" id="IPR035778">
    <property type="entry name" value="SPRY_hnRNP_U"/>
</dbReference>
<feature type="compositionally biased region" description="Low complexity" evidence="3">
    <location>
        <begin position="990"/>
        <end position="1007"/>
    </location>
</feature>
<feature type="compositionally biased region" description="Polar residues" evidence="3">
    <location>
        <begin position="807"/>
        <end position="819"/>
    </location>
</feature>
<dbReference type="GO" id="GO:0005634">
    <property type="term" value="C:nucleus"/>
    <property type="evidence" value="ECO:0007669"/>
    <property type="project" value="UniProtKB-SubCell"/>
</dbReference>
<dbReference type="GO" id="GO:0000380">
    <property type="term" value="P:alternative mRNA splicing, via spliceosome"/>
    <property type="evidence" value="ECO:0007669"/>
    <property type="project" value="TreeGrafter"/>
</dbReference>
<feature type="compositionally biased region" description="Polar residues" evidence="3">
    <location>
        <begin position="744"/>
        <end position="753"/>
    </location>
</feature>
<dbReference type="InterPro" id="IPR043136">
    <property type="entry name" value="B30.2/SPRY_sf"/>
</dbReference>
<gene>
    <name evidence="5" type="ORF">WJX74_003120</name>
</gene>
<feature type="compositionally biased region" description="Polar residues" evidence="3">
    <location>
        <begin position="1519"/>
        <end position="1542"/>
    </location>
</feature>
<evidence type="ECO:0000256" key="1">
    <source>
        <dbReference type="ARBA" id="ARBA00004123"/>
    </source>
</evidence>
<feature type="compositionally biased region" description="Polar residues" evidence="3">
    <location>
        <begin position="1469"/>
        <end position="1504"/>
    </location>
</feature>
<feature type="region of interest" description="Disordered" evidence="3">
    <location>
        <begin position="471"/>
        <end position="611"/>
    </location>
</feature>
<feature type="compositionally biased region" description="Low complexity" evidence="3">
    <location>
        <begin position="1354"/>
        <end position="1368"/>
    </location>
</feature>
<keyword evidence="2" id="KW-0539">Nucleus</keyword>
<sequence length="1665" mass="173966">MAAVTLNPLDCDLSIDLSSDRLTATPLSQAGFGLLWSGARATVGIQAGRYYFRVKVLEKLNTSIPRDVQGPEGEAGTTHACRIGVSTSSSGLFQLGETPLSYGYGSTGKKSCAGSFTAYAPEFDQGDTICCFVDLSSKPGNILFTKNGTALGKAFDIPASAGRHQPLFPHILLKNMSAQIDFGGSPQEGAPPMQNFNGHSPWQSSMLSPANKVEAACALQPYGACEVIMLVGLPGAGKSIWAKGHVDRNPDKRYLVLGTNAVMEAMRVTGLARKANYSGRFEKLITLASSVFNKLVDRAAETPRNYILDQTNCMPNARKRKLQKFTTKGFKRMAAVFVLPDDFLFERQRKQMQEEGKQVPEEQMAEMRANFVLPTVGPEFQKVVYLEAQLPQAEQIVQMQRKLASEALPHIRAQKRGAPSGPGMGAGPMMPPQQRPRLDAGPGMIPPMTPMGNPQAPNMQAGPMARPMLNGMDGPLTTPPMNTAMALPPPPGPQGRGPGGRGQGMAGRSQARGGRNVASGRSGGRGPAPAPSQPRGPSIGLPSGPPPKIGAGRPALGAALGPRPVRPMGVPPTQGPVAVPPVGNGVMLARPGLGGPPPGPRPPQGGLAPLAIGGAAAVRPGSAMNMAAQGGPGSTAVGVGGDSYGMGNSQGPRGAGPPSGPGIPRPPRPVGTAAIRPFSTGGPQGPQRPGPQGPVRPAQPPTGPSFNSVPPPSAAAKAPQQPSFNRVPPPQPSLQGQPQQPRQITGSQDQSQHGPAPFIKREPGSGHSTGSPPGRVADGSQTYQAGSQKPGLFGQLAAKVKPDPAGPQTSRPGQPSDPQLQAGPATWLNRQSPTGPGNQVPGLSATPPAQRAQQPSINPRGPGGSHFPSPQQGWVRPPRSSGQESSGDLAQPPSFGFRQAANAQQPQAFPQQSHPGSGYGGPTGHHSSSNQQGQSHLQHAVPNESNKQPEGGDQWHCHYHGQSGQNQLQQQQQQHTPGGYIQGASEGPGQFTQWGQQHQQQPQRQQQLAVSAPSTRREDLEQQKAPIDMSTYPRHYAQKPAARSDQPSAPAQQPTPITSQQGSGTVPKHGPSNDEYRQWQAGYNSRPGQGPVPQQHHVPQPHVQNSGASKPMSQGSGGAPPPPADSPQAHQASQAPSFAQPPGRHAGHAPISGQTSWGSPPSNPSAHYQPPPAPYSQKQPGPVASQRPASGSEYQAPAQSWAAANQSTGQQSGQASLSASVPAATGNAPQYVHMSAQQGYPSQAHPGQAGYQPQTAPQQALPQQHYNTPYGADPSVHMQQWQQRTDQGNPQAYPSGQGYPQEQGYATQAAKATPQQQTGMDHQAAQWDGSAYQPAMQAYQGGGPTQAAAQYSNPGGPSASAQAGQAPGLWARYEEATGAPQQVAKVEPGSRDPQQGLSHDSSGQQYALDAYGQYSGWAQTQGPAPQQSGGAYSSYPQPAHPGSHQGGSQQQSQSSGGLTSYTPAGPQEGAQQWATHANPANTHSNVPSTQAPSLASQADGSNLHSPAAFQYTPFGDYANPQTQQVYGSQQQRNGVQAETTPAQAPGVVFGDPQRGYWSGPPHSQQSQGAHTGSQTAHPGSQGGYGPPPQPQQQQQQYAQTSQGATAAVPYQQQSTYQAPPANAYNQPRGEVESGGYAHQQLLQPQGPAGYRQNSYQSQTAYNPYM</sequence>
<name>A0AAW1S5E3_9CHLO</name>
<feature type="compositionally biased region" description="Low complexity" evidence="3">
    <location>
        <begin position="1306"/>
        <end position="1318"/>
    </location>
</feature>
<feature type="compositionally biased region" description="Low complexity" evidence="3">
    <location>
        <begin position="899"/>
        <end position="912"/>
    </location>
</feature>
<dbReference type="SUPFAM" id="SSF52540">
    <property type="entry name" value="P-loop containing nucleoside triphosphate hydrolases"/>
    <property type="match status" value="1"/>
</dbReference>
<dbReference type="PROSITE" id="PS50188">
    <property type="entry name" value="B302_SPRY"/>
    <property type="match status" value="1"/>
</dbReference>
<comment type="subcellular location">
    <subcellularLocation>
        <location evidence="1">Nucleus</location>
    </subcellularLocation>
</comment>
<feature type="compositionally biased region" description="Pro residues" evidence="3">
    <location>
        <begin position="658"/>
        <end position="669"/>
    </location>
</feature>
<dbReference type="InterPro" id="IPR003877">
    <property type="entry name" value="SPRY_dom"/>
</dbReference>
<feature type="compositionally biased region" description="Low complexity" evidence="3">
    <location>
        <begin position="1087"/>
        <end position="1104"/>
    </location>
</feature>
<feature type="compositionally biased region" description="Low complexity" evidence="3">
    <location>
        <begin position="733"/>
        <end position="743"/>
    </location>
</feature>
<feature type="compositionally biased region" description="Polar residues" evidence="3">
    <location>
        <begin position="1651"/>
        <end position="1665"/>
    </location>
</feature>
<dbReference type="SUPFAM" id="SSF49899">
    <property type="entry name" value="Concanavalin A-like lectins/glucanases"/>
    <property type="match status" value="1"/>
</dbReference>
<evidence type="ECO:0000313" key="5">
    <source>
        <dbReference type="EMBL" id="KAK9841285.1"/>
    </source>
</evidence>
<evidence type="ECO:0000256" key="2">
    <source>
        <dbReference type="ARBA" id="ARBA00023242"/>
    </source>
</evidence>
<dbReference type="PANTHER" id="PTHR12381">
    <property type="entry name" value="HETEROGENEOUS NUCLEAR RIBONUCLEOPROTEIN U FAMILY MEMBER"/>
    <property type="match status" value="1"/>
</dbReference>
<keyword evidence="6" id="KW-1185">Reference proteome</keyword>
<comment type="caution">
    <text evidence="5">The sequence shown here is derived from an EMBL/GenBank/DDBJ whole genome shotgun (WGS) entry which is preliminary data.</text>
</comment>
<dbReference type="EMBL" id="JALJOS010000003">
    <property type="protein sequence ID" value="KAK9841285.1"/>
    <property type="molecule type" value="Genomic_DNA"/>
</dbReference>
<feature type="compositionally biased region" description="Polar residues" evidence="3">
    <location>
        <begin position="1416"/>
        <end position="1436"/>
    </location>
</feature>
<dbReference type="GO" id="GO:0003723">
    <property type="term" value="F:RNA binding"/>
    <property type="evidence" value="ECO:0007669"/>
    <property type="project" value="TreeGrafter"/>
</dbReference>